<dbReference type="EMBL" id="STFF01000008">
    <property type="protein sequence ID" value="THU34265.1"/>
    <property type="molecule type" value="Genomic_DNA"/>
</dbReference>
<comment type="caution">
    <text evidence="1">The sequence shown here is derived from an EMBL/GenBank/DDBJ whole genome shotgun (WGS) entry which is preliminary data.</text>
</comment>
<name>A0A4S8HH51_9BACT</name>
<proteinExistence type="predicted"/>
<keyword evidence="2" id="KW-1185">Reference proteome</keyword>
<sequence>MDQPIYNPMDQPVREKVMPVPHMMIRLVRANNTYFVANRGGFKTTMGISLYVVDTVKELPRSTGIICGPTFEHLGDNTLNPLFNSLNEDGFEPGVHYVLGTKPPDTWEKPLIRVDTAKKYDHMISWWNGVNHFLISMQKKGSANGISAQHGVFDEIKLMDEKELNDVVFPVFRGNEKAVITEEGHPNKGMRFYDHPLFMSKFFATDKLADPAHIRWVLNKKQLNDYRKLDIILTLQLELNRLKEEYDGAGINKRQKLKPKIHAIEVRLSNLRRNLTFYVESDHTHTIQILGQRWYDDKVASTRPYELKVAIKNEDPDRPEDGFYPDFDENKHCHELMNDYDANKPLIIAADYQHSVSPIPITQIGKLQGKQKDSLNYIDCIHTLAPQGLEDAVQMLCNKYKLHGRKVVYYIYDHTAKGKRNDAEKYYTIVLNTFRKNRWKVVEVYTGLAPTHFDKYNDTKTWLKNDTGDTMDIYINRNRCCKLIRSITSAPVTMKGGKTEKDKKYENTAKYPNLDQSETTHYSDAFDMINHGVLKLKRVQFSAFGGGGLGFRMY</sequence>
<dbReference type="OrthoDB" id="1151239at2"/>
<gene>
    <name evidence="1" type="ORF">FAM09_24920</name>
</gene>
<accession>A0A4S8HH51</accession>
<evidence type="ECO:0000313" key="2">
    <source>
        <dbReference type="Proteomes" id="UP000306918"/>
    </source>
</evidence>
<organism evidence="1 2">
    <name type="scientific">Niastella caeni</name>
    <dbReference type="NCBI Taxonomy" id="2569763"/>
    <lineage>
        <taxon>Bacteria</taxon>
        <taxon>Pseudomonadati</taxon>
        <taxon>Bacteroidota</taxon>
        <taxon>Chitinophagia</taxon>
        <taxon>Chitinophagales</taxon>
        <taxon>Chitinophagaceae</taxon>
        <taxon>Niastella</taxon>
    </lineage>
</organism>
<dbReference type="AlphaFoldDB" id="A0A4S8HH51"/>
<reference evidence="1 2" key="1">
    <citation type="submission" date="2019-04" db="EMBL/GenBank/DDBJ databases">
        <title>Niastella caeni sp. nov., isolated from activated sludge.</title>
        <authorList>
            <person name="Sheng M."/>
        </authorList>
    </citation>
    <scope>NUCLEOTIDE SEQUENCE [LARGE SCALE GENOMIC DNA]</scope>
    <source>
        <strain evidence="1 2">HX-2-15</strain>
    </source>
</reference>
<dbReference type="RefSeq" id="WP_136579881.1">
    <property type="nucleotide sequence ID" value="NZ_STFF01000008.1"/>
</dbReference>
<evidence type="ECO:0008006" key="3">
    <source>
        <dbReference type="Google" id="ProtNLM"/>
    </source>
</evidence>
<dbReference type="Proteomes" id="UP000306918">
    <property type="component" value="Unassembled WGS sequence"/>
</dbReference>
<protein>
    <recommendedName>
        <fullName evidence="3">Terminase</fullName>
    </recommendedName>
</protein>
<evidence type="ECO:0000313" key="1">
    <source>
        <dbReference type="EMBL" id="THU34265.1"/>
    </source>
</evidence>